<dbReference type="CDD" id="cd03392">
    <property type="entry name" value="PAP2_like_2"/>
    <property type="match status" value="2"/>
</dbReference>
<feature type="transmembrane region" description="Helical" evidence="2">
    <location>
        <begin position="149"/>
        <end position="168"/>
    </location>
</feature>
<feature type="transmembrane region" description="Helical" evidence="2">
    <location>
        <begin position="103"/>
        <end position="121"/>
    </location>
</feature>
<feature type="transmembrane region" description="Helical" evidence="2">
    <location>
        <begin position="414"/>
        <end position="433"/>
    </location>
</feature>
<name>A0ABU7RQZ8_9ACTN</name>
<dbReference type="Pfam" id="PF01569">
    <property type="entry name" value="PAP2"/>
    <property type="match status" value="2"/>
</dbReference>
<dbReference type="RefSeq" id="WP_331214046.1">
    <property type="nucleotide sequence ID" value="NZ_JAZGQK010000007.1"/>
</dbReference>
<keyword evidence="2" id="KW-0812">Transmembrane</keyword>
<feature type="compositionally biased region" description="Low complexity" evidence="1">
    <location>
        <begin position="491"/>
        <end position="511"/>
    </location>
</feature>
<dbReference type="InterPro" id="IPR000326">
    <property type="entry name" value="PAP2/HPO"/>
</dbReference>
<feature type="domain" description="Phosphatidic acid phosphatase type 2/haloperoxidase" evidence="3">
    <location>
        <begin position="348"/>
        <end position="460"/>
    </location>
</feature>
<feature type="transmembrane region" description="Helical" evidence="2">
    <location>
        <begin position="386"/>
        <end position="407"/>
    </location>
</feature>
<keyword evidence="2" id="KW-1133">Transmembrane helix</keyword>
<feature type="transmembrane region" description="Helical" evidence="2">
    <location>
        <begin position="265"/>
        <end position="287"/>
    </location>
</feature>
<dbReference type="PANTHER" id="PTHR14969">
    <property type="entry name" value="SPHINGOSINE-1-PHOSPHATE PHOSPHOHYDROLASE"/>
    <property type="match status" value="1"/>
</dbReference>
<accession>A0ABU7RQZ8</accession>
<evidence type="ECO:0000256" key="2">
    <source>
        <dbReference type="SAM" id="Phobius"/>
    </source>
</evidence>
<feature type="domain" description="Phosphatidic acid phosphatase type 2/haloperoxidase" evidence="3">
    <location>
        <begin position="103"/>
        <end position="216"/>
    </location>
</feature>
<evidence type="ECO:0000259" key="3">
    <source>
        <dbReference type="SMART" id="SM00014"/>
    </source>
</evidence>
<evidence type="ECO:0000256" key="1">
    <source>
        <dbReference type="SAM" id="MobiDB-lite"/>
    </source>
</evidence>
<reference evidence="4 5" key="1">
    <citation type="submission" date="2024-01" db="EMBL/GenBank/DDBJ databases">
        <title>Genome insights into Plantactinospora sonchi sp. nov.</title>
        <authorList>
            <person name="Wang L."/>
        </authorList>
    </citation>
    <scope>NUCLEOTIDE SEQUENCE [LARGE SCALE GENOMIC DNA]</scope>
    <source>
        <strain evidence="4 5">NEAU-QY2</strain>
    </source>
</reference>
<dbReference type="SUPFAM" id="SSF48317">
    <property type="entry name" value="Acid phosphatase/Vanadium-dependent haloperoxidase"/>
    <property type="match status" value="2"/>
</dbReference>
<organism evidence="4 5">
    <name type="scientific">Plantactinospora sonchi</name>
    <dbReference type="NCBI Taxonomy" id="1544735"/>
    <lineage>
        <taxon>Bacteria</taxon>
        <taxon>Bacillati</taxon>
        <taxon>Actinomycetota</taxon>
        <taxon>Actinomycetes</taxon>
        <taxon>Micromonosporales</taxon>
        <taxon>Micromonosporaceae</taxon>
        <taxon>Plantactinospora</taxon>
    </lineage>
</organism>
<dbReference type="InterPro" id="IPR036938">
    <property type="entry name" value="PAP2/HPO_sf"/>
</dbReference>
<dbReference type="Gene3D" id="1.20.144.10">
    <property type="entry name" value="Phosphatidic acid phosphatase type 2/haloperoxidase"/>
    <property type="match status" value="2"/>
</dbReference>
<dbReference type="EMBL" id="JAZGQK010000007">
    <property type="protein sequence ID" value="MEE6258926.1"/>
    <property type="molecule type" value="Genomic_DNA"/>
</dbReference>
<dbReference type="SMART" id="SM00014">
    <property type="entry name" value="acidPPc"/>
    <property type="match status" value="2"/>
</dbReference>
<keyword evidence="2" id="KW-0472">Membrane</keyword>
<sequence length="526" mass="56979">MATVGEVLRRPLGHFAERSLAGFALVVGTGTGFGILLLLVRLHWDPLHRADHQTAEWFNQLVSRHDGLVTVITAVSSLGGRPIMLWLVTIAVVGLLIRRQGRLAVYLIVTGTGALLLDPSVKELVGRLRPVVDVPVASAPGNSFPSGHALGSIVAYGALLLVFLPAMAPRWRRAAIGLVAAVVVLVGVTRVALGVHYVSDVLAGWLLGLAWLGVTAYAFRLWRRERGRPVRPLGEGLEPEAGREVAPAPAEERVLPHPRAAVAELVTGWVLVFGALYAFGILVSYHLDGTFVDTLDREVPEWFAAHRTERLNDISHWWSKAGDTHAILLVSLVFCPLALAFWRRWRPVLFLAVTMFGELSLFLATARAVERPRPEVPHLDGPLPTAAFPSGHIAATMCLWVAIALLVMPRTDRWWRWLTVLAAVVMPLGVATSRMYRGMHHPSDFVGALLLTALWIGLLWFVLRPNEELRTGTRGSGGTADSRPEPAEVEPSTSSGPAGPASVATGTTPAPLDQLDDELTKAARPG</sequence>
<feature type="transmembrane region" description="Helical" evidence="2">
    <location>
        <begin position="20"/>
        <end position="40"/>
    </location>
</feature>
<feature type="transmembrane region" description="Helical" evidence="2">
    <location>
        <begin position="68"/>
        <end position="96"/>
    </location>
</feature>
<dbReference type="PANTHER" id="PTHR14969:SF13">
    <property type="entry name" value="AT30094P"/>
    <property type="match status" value="1"/>
</dbReference>
<evidence type="ECO:0000313" key="5">
    <source>
        <dbReference type="Proteomes" id="UP001332243"/>
    </source>
</evidence>
<feature type="transmembrane region" description="Helical" evidence="2">
    <location>
        <begin position="202"/>
        <end position="222"/>
    </location>
</feature>
<proteinExistence type="predicted"/>
<comment type="caution">
    <text evidence="4">The sequence shown here is derived from an EMBL/GenBank/DDBJ whole genome shotgun (WGS) entry which is preliminary data.</text>
</comment>
<dbReference type="Proteomes" id="UP001332243">
    <property type="component" value="Unassembled WGS sequence"/>
</dbReference>
<feature type="transmembrane region" description="Helical" evidence="2">
    <location>
        <begin position="445"/>
        <end position="463"/>
    </location>
</feature>
<feature type="transmembrane region" description="Helical" evidence="2">
    <location>
        <begin position="349"/>
        <end position="366"/>
    </location>
</feature>
<feature type="transmembrane region" description="Helical" evidence="2">
    <location>
        <begin position="175"/>
        <end position="196"/>
    </location>
</feature>
<evidence type="ECO:0000313" key="4">
    <source>
        <dbReference type="EMBL" id="MEE6258926.1"/>
    </source>
</evidence>
<gene>
    <name evidence="4" type="ORF">V1633_10535</name>
</gene>
<feature type="region of interest" description="Disordered" evidence="1">
    <location>
        <begin position="471"/>
        <end position="526"/>
    </location>
</feature>
<feature type="transmembrane region" description="Helical" evidence="2">
    <location>
        <begin position="325"/>
        <end position="342"/>
    </location>
</feature>
<protein>
    <submittedName>
        <fullName evidence="4">Phosphatase PAP2 family protein</fullName>
    </submittedName>
</protein>
<keyword evidence="5" id="KW-1185">Reference proteome</keyword>